<dbReference type="Pfam" id="PF00246">
    <property type="entry name" value="Peptidase_M14"/>
    <property type="match status" value="1"/>
</dbReference>
<dbReference type="Pfam" id="PF18027">
    <property type="entry name" value="Pepdidase_M14_N"/>
    <property type="match status" value="1"/>
</dbReference>
<feature type="active site" description="Proton donor/acceptor" evidence="2">
    <location>
        <position position="335"/>
    </location>
</feature>
<dbReference type="CDD" id="cd06234">
    <property type="entry name" value="M14_PaCCP-like"/>
    <property type="match status" value="1"/>
</dbReference>
<evidence type="ECO:0000256" key="1">
    <source>
        <dbReference type="ARBA" id="ARBA00001947"/>
    </source>
</evidence>
<organism evidence="4 5">
    <name type="scientific">Simiduia aestuariiviva</name>
    <dbReference type="NCBI Taxonomy" id="1510459"/>
    <lineage>
        <taxon>Bacteria</taxon>
        <taxon>Pseudomonadati</taxon>
        <taxon>Pseudomonadota</taxon>
        <taxon>Gammaproteobacteria</taxon>
        <taxon>Cellvibrionales</taxon>
        <taxon>Cellvibrionaceae</taxon>
        <taxon>Simiduia</taxon>
    </lineage>
</organism>
<evidence type="ECO:0000256" key="2">
    <source>
        <dbReference type="PROSITE-ProRule" id="PRU01379"/>
    </source>
</evidence>
<feature type="domain" description="Peptidase M14" evidence="3">
    <location>
        <begin position="110"/>
        <end position="374"/>
    </location>
</feature>
<dbReference type="PANTHER" id="PTHR12756:SF11">
    <property type="entry name" value="CYTOSOLIC CARBOXYPEPTIDASE 1"/>
    <property type="match status" value="1"/>
</dbReference>
<dbReference type="Gene3D" id="2.60.40.3120">
    <property type="match status" value="1"/>
</dbReference>
<name>A0A839UIL7_9GAMM</name>
<dbReference type="AlphaFoldDB" id="A0A839UIL7"/>
<dbReference type="InterPro" id="IPR050821">
    <property type="entry name" value="Cytosolic_carboxypeptidase"/>
</dbReference>
<dbReference type="GO" id="GO:0008270">
    <property type="term" value="F:zinc ion binding"/>
    <property type="evidence" value="ECO:0007669"/>
    <property type="project" value="InterPro"/>
</dbReference>
<comment type="similarity">
    <text evidence="2">Belongs to the peptidase M14 family.</text>
</comment>
<dbReference type="PROSITE" id="PS52035">
    <property type="entry name" value="PEPTIDASE_M14"/>
    <property type="match status" value="1"/>
</dbReference>
<proteinExistence type="inferred from homology"/>
<comment type="cofactor">
    <cofactor evidence="1">
        <name>Zn(2+)</name>
        <dbReference type="ChEBI" id="CHEBI:29105"/>
    </cofactor>
</comment>
<dbReference type="SUPFAM" id="SSF53187">
    <property type="entry name" value="Zn-dependent exopeptidases"/>
    <property type="match status" value="1"/>
</dbReference>
<comment type="caution">
    <text evidence="4">The sequence shown here is derived from an EMBL/GenBank/DDBJ whole genome shotgun (WGS) entry which is preliminary data.</text>
</comment>
<dbReference type="GO" id="GO:0004181">
    <property type="term" value="F:metallocarboxypeptidase activity"/>
    <property type="evidence" value="ECO:0007669"/>
    <property type="project" value="InterPro"/>
</dbReference>
<dbReference type="Proteomes" id="UP000559987">
    <property type="component" value="Unassembled WGS sequence"/>
</dbReference>
<dbReference type="RefSeq" id="WP_183909041.1">
    <property type="nucleotide sequence ID" value="NZ_JACHXZ010000001.1"/>
</dbReference>
<dbReference type="PANTHER" id="PTHR12756">
    <property type="entry name" value="CYTOSOLIC CARBOXYPEPTIDASE"/>
    <property type="match status" value="1"/>
</dbReference>
<keyword evidence="5" id="KW-1185">Reference proteome</keyword>
<gene>
    <name evidence="4" type="ORF">FHS30_001100</name>
</gene>
<sequence>MQISSQFDAGNIEVISCTSASDIQLAIRKDNQSDFYQWFYFRLTGAEGQACKLNITNAGQAAYVDGFKDYQAVASYDRENWFRVDTQFDGKSLTINHTPASNNIYFAYFAPYSMERHADLISWASTDSRVTYEHLGYTLDGQDMDLLIIGDEAPSKKRYWVIGRQHPGETMAEWCIEGFLERLLDSDDPVAREALANATFYVVPNMNPDGSRRGHLRTNAVGSNLNREWLNPTAEASPEVLCVLNKMKAVGVDFCLDVHGDEALPYNFIAGAEGIKSWSDAKQAELDFYKRTLMNTNPDFQTAKGYEVDKPGTANLTICTNYIAHTFDCLAMTLEMPFKDTVESPEPATGWSPARSKHLGASNLDVMLGFLRKR</sequence>
<evidence type="ECO:0000313" key="4">
    <source>
        <dbReference type="EMBL" id="MBB3167924.1"/>
    </source>
</evidence>
<reference evidence="4 5" key="1">
    <citation type="submission" date="2020-08" db="EMBL/GenBank/DDBJ databases">
        <title>Genomic Encyclopedia of Type Strains, Phase III (KMG-III): the genomes of soil and plant-associated and newly described type strains.</title>
        <authorList>
            <person name="Whitman W."/>
        </authorList>
    </citation>
    <scope>NUCLEOTIDE SEQUENCE [LARGE SCALE GENOMIC DNA]</scope>
    <source>
        <strain evidence="4 5">CECT 8571</strain>
    </source>
</reference>
<dbReference type="Gene3D" id="3.40.630.10">
    <property type="entry name" value="Zn peptidases"/>
    <property type="match status" value="1"/>
</dbReference>
<dbReference type="GO" id="GO:0006508">
    <property type="term" value="P:proteolysis"/>
    <property type="evidence" value="ECO:0007669"/>
    <property type="project" value="InterPro"/>
</dbReference>
<evidence type="ECO:0000259" key="3">
    <source>
        <dbReference type="PROSITE" id="PS52035"/>
    </source>
</evidence>
<evidence type="ECO:0000313" key="5">
    <source>
        <dbReference type="Proteomes" id="UP000559987"/>
    </source>
</evidence>
<accession>A0A839UIL7</accession>
<dbReference type="InterPro" id="IPR040626">
    <property type="entry name" value="Pepdidase_M14_N"/>
</dbReference>
<dbReference type="InterPro" id="IPR000834">
    <property type="entry name" value="Peptidase_M14"/>
</dbReference>
<dbReference type="EMBL" id="JACHXZ010000001">
    <property type="protein sequence ID" value="MBB3167924.1"/>
    <property type="molecule type" value="Genomic_DNA"/>
</dbReference>
<protein>
    <submittedName>
        <fullName evidence="4">Murein tripeptide amidase MpaA</fullName>
    </submittedName>
</protein>